<gene>
    <name evidence="2" type="ORF">P171DRAFT_491883</name>
</gene>
<evidence type="ECO:0000313" key="2">
    <source>
        <dbReference type="EMBL" id="KAF2437543.1"/>
    </source>
</evidence>
<dbReference type="OrthoDB" id="194468at2759"/>
<comment type="caution">
    <text evidence="2">The sequence shown here is derived from an EMBL/GenBank/DDBJ whole genome shotgun (WGS) entry which is preliminary data.</text>
</comment>
<evidence type="ECO:0008006" key="4">
    <source>
        <dbReference type="Google" id="ProtNLM"/>
    </source>
</evidence>
<keyword evidence="3" id="KW-1185">Reference proteome</keyword>
<dbReference type="InterPro" id="IPR051781">
    <property type="entry name" value="Metallo-dep_Hydrolase"/>
</dbReference>
<sequence>MAFREAWNSATEVYNQILLWPSTVPPAWKMKACVLPMTPSHIVGQTNRKGQAYVFSSLQYGAVYVAHQCSHIHLCQSLGKAYRFIHRQHRTITFDSDFRPSEDEVLETLNSTVDDMFDISPFMLGDVNSEGQLNMTNERRALGAFFLLRSVYVALSVDPLSHPQLQKLFISWGASGPNLVSRQHRTYGTSALPSILNGRDRASKRFKREDYLLGCGSHPDHAASLNIPSLITTNNLARPNSTIPHRKIALHNVQVFDGTCVLSPSTVVIDGPFIGSDPTDAEHIDRKGGVLLPGLIDAHCHPTNLTHMQELARWGVTSGFVMACFSQELSSAPGSVDGNIVVAATRDASALANGTAAVPGWIDPTLDSLVTEAHLHSKQTVTHAAKRDAYTHAILSRTDHVHHAPLDTGLSPALAHTMQQQGQTSTPTLTMMRATALTGTTASGTNFTAALATTSLLHRSRVPVLAGTDANLQSGVPAMVPFGTSLHDELENHVEAGISPVDALLAATVKRVPLDFYICPSASTCTWHPPSNLSTPAATAPCTPLASPPTIIGPDPGGVCLLYSSPDCAPDSLLDISSNATGAGQAKGAVVCPGISAEFVPVGMRGFSCFAVGVGYGGREEGGENEKDGEGEKKDGEGGENDEDGEVEVVGVPIMRPGVGHRGARR</sequence>
<dbReference type="SUPFAM" id="SSF51556">
    <property type="entry name" value="Metallo-dependent hydrolases"/>
    <property type="match status" value="1"/>
</dbReference>
<feature type="region of interest" description="Disordered" evidence="1">
    <location>
        <begin position="618"/>
        <end position="666"/>
    </location>
</feature>
<evidence type="ECO:0000313" key="3">
    <source>
        <dbReference type="Proteomes" id="UP000799764"/>
    </source>
</evidence>
<dbReference type="PANTHER" id="PTHR43135">
    <property type="entry name" value="ALPHA-D-RIBOSE 1-METHYLPHOSPHONATE 5-TRIPHOSPHATE DIPHOSPHATASE"/>
    <property type="match status" value="1"/>
</dbReference>
<accession>A0A9P4U5X9</accession>
<feature type="compositionally biased region" description="Acidic residues" evidence="1">
    <location>
        <begin position="638"/>
        <end position="647"/>
    </location>
</feature>
<dbReference type="EMBL" id="MU001515">
    <property type="protein sequence ID" value="KAF2437543.1"/>
    <property type="molecule type" value="Genomic_DNA"/>
</dbReference>
<dbReference type="Proteomes" id="UP000799764">
    <property type="component" value="Unassembled WGS sequence"/>
</dbReference>
<reference evidence="2" key="1">
    <citation type="journal article" date="2020" name="Stud. Mycol.">
        <title>101 Dothideomycetes genomes: a test case for predicting lifestyles and emergence of pathogens.</title>
        <authorList>
            <person name="Haridas S."/>
            <person name="Albert R."/>
            <person name="Binder M."/>
            <person name="Bloem J."/>
            <person name="Labutti K."/>
            <person name="Salamov A."/>
            <person name="Andreopoulos B."/>
            <person name="Baker S."/>
            <person name="Barry K."/>
            <person name="Bills G."/>
            <person name="Bluhm B."/>
            <person name="Cannon C."/>
            <person name="Castanera R."/>
            <person name="Culley D."/>
            <person name="Daum C."/>
            <person name="Ezra D."/>
            <person name="Gonzalez J."/>
            <person name="Henrissat B."/>
            <person name="Kuo A."/>
            <person name="Liang C."/>
            <person name="Lipzen A."/>
            <person name="Lutzoni F."/>
            <person name="Magnuson J."/>
            <person name="Mondo S."/>
            <person name="Nolan M."/>
            <person name="Ohm R."/>
            <person name="Pangilinan J."/>
            <person name="Park H.-J."/>
            <person name="Ramirez L."/>
            <person name="Alfaro M."/>
            <person name="Sun H."/>
            <person name="Tritt A."/>
            <person name="Yoshinaga Y."/>
            <person name="Zwiers L.-H."/>
            <person name="Turgeon B."/>
            <person name="Goodwin S."/>
            <person name="Spatafora J."/>
            <person name="Crous P."/>
            <person name="Grigoriev I."/>
        </authorList>
    </citation>
    <scope>NUCLEOTIDE SEQUENCE</scope>
    <source>
        <strain evidence="2">CBS 690.94</strain>
    </source>
</reference>
<evidence type="ECO:0000256" key="1">
    <source>
        <dbReference type="SAM" id="MobiDB-lite"/>
    </source>
</evidence>
<name>A0A9P4U5X9_9PLEO</name>
<dbReference type="Gene3D" id="3.20.20.140">
    <property type="entry name" value="Metal-dependent hydrolases"/>
    <property type="match status" value="1"/>
</dbReference>
<dbReference type="SUPFAM" id="SSF51338">
    <property type="entry name" value="Composite domain of metallo-dependent hydrolases"/>
    <property type="match status" value="1"/>
</dbReference>
<dbReference type="InterPro" id="IPR032466">
    <property type="entry name" value="Metal_Hydrolase"/>
</dbReference>
<proteinExistence type="predicted"/>
<organism evidence="2 3">
    <name type="scientific">Karstenula rhodostoma CBS 690.94</name>
    <dbReference type="NCBI Taxonomy" id="1392251"/>
    <lineage>
        <taxon>Eukaryota</taxon>
        <taxon>Fungi</taxon>
        <taxon>Dikarya</taxon>
        <taxon>Ascomycota</taxon>
        <taxon>Pezizomycotina</taxon>
        <taxon>Dothideomycetes</taxon>
        <taxon>Pleosporomycetidae</taxon>
        <taxon>Pleosporales</taxon>
        <taxon>Massarineae</taxon>
        <taxon>Didymosphaeriaceae</taxon>
        <taxon>Karstenula</taxon>
    </lineage>
</organism>
<protein>
    <recommendedName>
        <fullName evidence="4">Amidohydrolase-related domain-containing protein</fullName>
    </recommendedName>
</protein>
<dbReference type="Gene3D" id="2.30.40.10">
    <property type="entry name" value="Urease, subunit C, domain 1"/>
    <property type="match status" value="1"/>
</dbReference>
<dbReference type="AlphaFoldDB" id="A0A9P4U5X9"/>
<dbReference type="InterPro" id="IPR011059">
    <property type="entry name" value="Metal-dep_hydrolase_composite"/>
</dbReference>
<dbReference type="GO" id="GO:0016810">
    <property type="term" value="F:hydrolase activity, acting on carbon-nitrogen (but not peptide) bonds"/>
    <property type="evidence" value="ECO:0007669"/>
    <property type="project" value="InterPro"/>
</dbReference>
<feature type="compositionally biased region" description="Basic and acidic residues" evidence="1">
    <location>
        <begin position="618"/>
        <end position="637"/>
    </location>
</feature>
<dbReference type="PANTHER" id="PTHR43135:SF3">
    <property type="entry name" value="ALPHA-D-RIBOSE 1-METHYLPHOSPHONATE 5-TRIPHOSPHATE DIPHOSPHATASE"/>
    <property type="match status" value="1"/>
</dbReference>